<evidence type="ECO:0000256" key="2">
    <source>
        <dbReference type="ARBA" id="ARBA00011123"/>
    </source>
</evidence>
<keyword evidence="14" id="KW-1185">Reference proteome</keyword>
<dbReference type="GO" id="GO:0070681">
    <property type="term" value="P:glutaminyl-tRNAGln biosynthesis via transamidation"/>
    <property type="evidence" value="ECO:0007669"/>
    <property type="project" value="TreeGrafter"/>
</dbReference>
<evidence type="ECO:0000256" key="10">
    <source>
        <dbReference type="ARBA" id="ARBA00047913"/>
    </source>
</evidence>
<dbReference type="Pfam" id="PF02637">
    <property type="entry name" value="GatB_Yqey"/>
    <property type="match status" value="1"/>
</dbReference>
<dbReference type="AlphaFoldDB" id="A0AA90Z8N6"/>
<comment type="catalytic activity">
    <reaction evidence="10 11">
        <text>L-glutamyl-tRNA(Gln) + L-glutamine + ATP + H2O = L-glutaminyl-tRNA(Gln) + L-glutamate + ADP + phosphate + H(+)</text>
        <dbReference type="Rhea" id="RHEA:17521"/>
        <dbReference type="Rhea" id="RHEA-COMP:9681"/>
        <dbReference type="Rhea" id="RHEA-COMP:9684"/>
        <dbReference type="ChEBI" id="CHEBI:15377"/>
        <dbReference type="ChEBI" id="CHEBI:15378"/>
        <dbReference type="ChEBI" id="CHEBI:29985"/>
        <dbReference type="ChEBI" id="CHEBI:30616"/>
        <dbReference type="ChEBI" id="CHEBI:43474"/>
        <dbReference type="ChEBI" id="CHEBI:58359"/>
        <dbReference type="ChEBI" id="CHEBI:78520"/>
        <dbReference type="ChEBI" id="CHEBI:78521"/>
        <dbReference type="ChEBI" id="CHEBI:456216"/>
    </reaction>
</comment>
<comment type="caution">
    <text evidence="13">The sequence shown here is derived from an EMBL/GenBank/DDBJ whole genome shotgun (WGS) entry which is preliminary data.</text>
</comment>
<organism evidence="13 14">
    <name type="scientific">Methanococcoides alaskense</name>
    <dbReference type="NCBI Taxonomy" id="325778"/>
    <lineage>
        <taxon>Archaea</taxon>
        <taxon>Methanobacteriati</taxon>
        <taxon>Methanobacteriota</taxon>
        <taxon>Stenosarchaea group</taxon>
        <taxon>Methanomicrobia</taxon>
        <taxon>Methanosarcinales</taxon>
        <taxon>Methanosarcinaceae</taxon>
        <taxon>Methanococcoides</taxon>
    </lineage>
</organism>
<dbReference type="PANTHER" id="PTHR11659:SF0">
    <property type="entry name" value="GLUTAMYL-TRNA(GLN) AMIDOTRANSFERASE SUBUNIT B, MITOCHONDRIAL"/>
    <property type="match status" value="1"/>
</dbReference>
<evidence type="ECO:0000256" key="3">
    <source>
        <dbReference type="ARBA" id="ARBA00016923"/>
    </source>
</evidence>
<dbReference type="FunFam" id="1.10.10.410:FF:000001">
    <property type="entry name" value="Aspartyl/glutamyl-tRNA(Asn/Gln) amidotransferase subunit B"/>
    <property type="match status" value="1"/>
</dbReference>
<dbReference type="NCBIfam" id="NF004012">
    <property type="entry name" value="PRK05477.1-2"/>
    <property type="match status" value="1"/>
</dbReference>
<dbReference type="SUPFAM" id="SSF55931">
    <property type="entry name" value="Glutamine synthetase/guanido kinase"/>
    <property type="match status" value="1"/>
</dbReference>
<dbReference type="InterPro" id="IPR017959">
    <property type="entry name" value="Asn/Gln-tRNA_amidoTrfase_suB/E"/>
</dbReference>
<dbReference type="InterPro" id="IPR003789">
    <property type="entry name" value="Asn/Gln_tRNA_amidoTrase-B-like"/>
</dbReference>
<reference evidence="13 14" key="1">
    <citation type="submission" date="2023-07" db="EMBL/GenBank/DDBJ databases">
        <title>Genomic Encyclopedia of Type Strains, Phase IV (KMG-IV): sequencing the most valuable type-strain genomes for metagenomic binning, comparative biology and taxonomic classification.</title>
        <authorList>
            <person name="Goeker M."/>
        </authorList>
    </citation>
    <scope>NUCLEOTIDE SEQUENCE [LARGE SCALE GENOMIC DNA]</scope>
    <source>
        <strain evidence="13 14">DSM 17273</strain>
    </source>
</reference>
<evidence type="ECO:0000256" key="8">
    <source>
        <dbReference type="ARBA" id="ARBA00024799"/>
    </source>
</evidence>
<dbReference type="Proteomes" id="UP001185015">
    <property type="component" value="Unassembled WGS sequence"/>
</dbReference>
<comment type="subunit">
    <text evidence="2 11">Heterotrimer of A, B and C subunits.</text>
</comment>
<evidence type="ECO:0000256" key="5">
    <source>
        <dbReference type="ARBA" id="ARBA00022741"/>
    </source>
</evidence>
<dbReference type="Pfam" id="PF02934">
    <property type="entry name" value="GatB_N"/>
    <property type="match status" value="1"/>
</dbReference>
<keyword evidence="4 11" id="KW-0436">Ligase</keyword>
<dbReference type="SUPFAM" id="SSF89095">
    <property type="entry name" value="GatB/YqeY motif"/>
    <property type="match status" value="2"/>
</dbReference>
<dbReference type="Gene3D" id="1.10.150.380">
    <property type="entry name" value="GatB domain, N-terminal subdomain"/>
    <property type="match status" value="1"/>
</dbReference>
<keyword evidence="6 11" id="KW-0067">ATP-binding</keyword>
<evidence type="ECO:0000256" key="11">
    <source>
        <dbReference type="HAMAP-Rule" id="MF_00121"/>
    </source>
</evidence>
<keyword evidence="5 11" id="KW-0547">Nucleotide-binding</keyword>
<evidence type="ECO:0000259" key="12">
    <source>
        <dbReference type="SMART" id="SM00845"/>
    </source>
</evidence>
<dbReference type="InterPro" id="IPR023168">
    <property type="entry name" value="GatB_Yqey_C_2"/>
</dbReference>
<comment type="function">
    <text evidence="8 11">Allows the formation of correctly charged Asn-tRNA(Asn) or Gln-tRNA(Gln) through the transamidation of misacylated Asp-tRNA(Asn) or Glu-tRNA(Gln) in organisms which lack either or both of asparaginyl-tRNA or glutaminyl-tRNA synthetases. The reaction takes place in the presence of glutamine and ATP through an activated phospho-Asp-tRNA(Asn) or phospho-Glu-tRNA(Gln).</text>
</comment>
<evidence type="ECO:0000313" key="13">
    <source>
        <dbReference type="EMBL" id="MDR6223069.1"/>
    </source>
</evidence>
<comment type="similarity">
    <text evidence="1 11">Belongs to the GatB/GatE family. GatB subfamily.</text>
</comment>
<name>A0AA90Z8N6_9EURY</name>
<accession>A0AA90Z8N6</accession>
<dbReference type="SMART" id="SM00845">
    <property type="entry name" value="GatB_Yqey"/>
    <property type="match status" value="1"/>
</dbReference>
<dbReference type="InterPro" id="IPR004413">
    <property type="entry name" value="GatB"/>
</dbReference>
<dbReference type="RefSeq" id="WP_270095944.1">
    <property type="nucleotide sequence ID" value="NZ_JAQFFK010000003.1"/>
</dbReference>
<sequence length="503" mass="56111">MVYENPDGVRIGLEVHVQLNKLNTKLFCGCSTDYHDSEPNTHVCPVCLGLPGALPVINEKAVEYAMKIGLALGCDIVEQTQFHRKNYYYPDLPKGFQTTQYDFPIAGEGKVVIEGEDGERDIGITRAHMEEDPGRLQHMGSIDKSKGTLINYNRSGMTLIEIVSEPDMRSPKEARRYLDKLRSILDYLDVFNGDLEGAMRVDANVSVFMGERVEVKNISSFKGAERALLYEIMRQKNQIRRGGEITLETRHFDEARGVTLSMRTKETENDYRYFPEPDLMPMRVADRVPAVAATLPELPDAKRNRFLEEYDMTDMHAKALTSDQDIADFYEAVAQNENIDSKDAAVWVADIFKGEWNYRDLAIHGRTNDPVTPPYSWVKLSGANRKDPTITSSIGSDDLIYIIGSVNNGEISDNSGIEVIRIILDEGGSANEVIDAKGLRKVEDDIVATAVSETIAENEAAVQDYLGGAEKSLNFLVGQVMKKTKGRADARQARELLVAALKS</sequence>
<dbReference type="GO" id="GO:0050567">
    <property type="term" value="F:glutaminyl-tRNA synthase (glutamine-hydrolyzing) activity"/>
    <property type="evidence" value="ECO:0007669"/>
    <property type="project" value="UniProtKB-UniRule"/>
</dbReference>
<dbReference type="GO" id="GO:0006412">
    <property type="term" value="P:translation"/>
    <property type="evidence" value="ECO:0007669"/>
    <property type="project" value="UniProtKB-UniRule"/>
</dbReference>
<evidence type="ECO:0000256" key="9">
    <source>
        <dbReference type="ARBA" id="ARBA00047380"/>
    </source>
</evidence>
<comment type="catalytic activity">
    <reaction evidence="9 11">
        <text>L-aspartyl-tRNA(Asn) + L-glutamine + ATP + H2O = L-asparaginyl-tRNA(Asn) + L-glutamate + ADP + phosphate + 2 H(+)</text>
        <dbReference type="Rhea" id="RHEA:14513"/>
        <dbReference type="Rhea" id="RHEA-COMP:9674"/>
        <dbReference type="Rhea" id="RHEA-COMP:9677"/>
        <dbReference type="ChEBI" id="CHEBI:15377"/>
        <dbReference type="ChEBI" id="CHEBI:15378"/>
        <dbReference type="ChEBI" id="CHEBI:29985"/>
        <dbReference type="ChEBI" id="CHEBI:30616"/>
        <dbReference type="ChEBI" id="CHEBI:43474"/>
        <dbReference type="ChEBI" id="CHEBI:58359"/>
        <dbReference type="ChEBI" id="CHEBI:78515"/>
        <dbReference type="ChEBI" id="CHEBI:78516"/>
        <dbReference type="ChEBI" id="CHEBI:456216"/>
    </reaction>
</comment>
<evidence type="ECO:0000313" key="14">
    <source>
        <dbReference type="Proteomes" id="UP001185015"/>
    </source>
</evidence>
<dbReference type="NCBIfam" id="NF004014">
    <property type="entry name" value="PRK05477.1-4"/>
    <property type="match status" value="1"/>
</dbReference>
<dbReference type="HAMAP" id="MF_00121">
    <property type="entry name" value="GatB"/>
    <property type="match status" value="1"/>
</dbReference>
<dbReference type="InterPro" id="IPR006075">
    <property type="entry name" value="Asn/Gln-tRNA_Trfase_suB/E_cat"/>
</dbReference>
<dbReference type="EC" id="6.3.5.-" evidence="11"/>
<dbReference type="PANTHER" id="PTHR11659">
    <property type="entry name" value="GLUTAMYL-TRNA GLN AMIDOTRANSFERASE SUBUNIT B MITOCHONDRIAL AND PROKARYOTIC PET112-RELATED"/>
    <property type="match status" value="1"/>
</dbReference>
<dbReference type="NCBIfam" id="TIGR00133">
    <property type="entry name" value="gatB"/>
    <property type="match status" value="1"/>
</dbReference>
<dbReference type="GO" id="GO:0005524">
    <property type="term" value="F:ATP binding"/>
    <property type="evidence" value="ECO:0007669"/>
    <property type="project" value="UniProtKB-KW"/>
</dbReference>
<evidence type="ECO:0000256" key="7">
    <source>
        <dbReference type="ARBA" id="ARBA00022917"/>
    </source>
</evidence>
<proteinExistence type="inferred from homology"/>
<protein>
    <recommendedName>
        <fullName evidence="3 11">Aspartyl/glutamyl-tRNA(Asn/Gln) amidotransferase subunit B</fullName>
        <shortName evidence="11">Asp/Glu-ADT subunit B</shortName>
        <ecNumber evidence="11">6.3.5.-</ecNumber>
    </recommendedName>
</protein>
<feature type="domain" description="Asn/Gln amidotransferase" evidence="12">
    <location>
        <begin position="328"/>
        <end position="501"/>
    </location>
</feature>
<evidence type="ECO:0000256" key="4">
    <source>
        <dbReference type="ARBA" id="ARBA00022598"/>
    </source>
</evidence>
<gene>
    <name evidence="11" type="primary">gatB</name>
    <name evidence="13" type="ORF">J2750_001531</name>
</gene>
<dbReference type="InterPro" id="IPR042114">
    <property type="entry name" value="GatB_C_1"/>
</dbReference>
<evidence type="ECO:0000256" key="6">
    <source>
        <dbReference type="ARBA" id="ARBA00022840"/>
    </source>
</evidence>
<dbReference type="Gene3D" id="1.10.10.410">
    <property type="match status" value="1"/>
</dbReference>
<dbReference type="InterPro" id="IPR018027">
    <property type="entry name" value="Asn/Gln_amidotransferase"/>
</dbReference>
<dbReference type="InterPro" id="IPR014746">
    <property type="entry name" value="Gln_synth/guanido_kin_cat_dom"/>
</dbReference>
<evidence type="ECO:0000256" key="1">
    <source>
        <dbReference type="ARBA" id="ARBA00005306"/>
    </source>
</evidence>
<dbReference type="EMBL" id="JAVDQI010000005">
    <property type="protein sequence ID" value="MDR6223069.1"/>
    <property type="molecule type" value="Genomic_DNA"/>
</dbReference>
<keyword evidence="7 11" id="KW-0648">Protein biosynthesis</keyword>